<feature type="compositionally biased region" description="Low complexity" evidence="1">
    <location>
        <begin position="307"/>
        <end position="345"/>
    </location>
</feature>
<sequence>MFAGKFRSWMEAHLGRPKKNKQPKDKKGASKEAAPAPGAEGQTTLTDLPASSHLHRGPLTAESLDSISTCPTTGSERGGLRPHVNLSSPESAYSTGYSTDGTSPGASFPPEYYINLRTGTHYFHGPTPLPLPHPGPLALGPPPSLPPGLPPLPPALQPALNLRQPWAWPTGLVQQPEPPRLSYLTPGRSRKQQHQQQQHQQLLLEQQQQHLHLLQQQQNQHQALLQQQQLFHKQQQQQFTLSRTESSTEEDLVGKAGRPSSTSSSTLSSHSSARPWQPAECVSSPRARTRIRTNPWLPNSPAPTRSQQQHQQQHQQQQQQQPQHHQQQQHQQQHQQYPQQHVQQPNSRQALAGCSSSLSLSSSSSYGSASDVSLQRRAPGGHGRARSRGGPSGRGAARPQPLFQLNEESPSVEDKPLPRGPAQPSPSACRRHSPLPVAGSTAAGCGRASRASNRPTAAAPRSASSGSTFSGCSRAAGASGGHHRGRAPCAKQQRSSSSSSSASSRTANNGSPPNLSDNEDVEDVTLNEMMGKFDESYVYEKETDILSDSDPTDVEDYGDDVDDADAGDEQTDEGDLDFIDRCSLTEQVSCCEDRLVNRGHCSFHNFPPGRRQSSRRRSSRRETPSRASNSSRDASVGSPRGSRTPSERPRRRAAARQAPPAPQAAPPPQLQDPAHGGNLNRIVMQRLLLRSAELAELGAPGLGGTRSAGSTPLSARRHHHQPPAAPARTPHAEHALAEADREADRKYRQLIMQAEHILVSMTGGPLASPLGSVLPSRTAAPHYGTPPMSKRHHLPCNLNRRLDHLRQGMLQGAGPSGPLPAALAPSPLARDPRLNDNAEENRNRWSPLAMPRRALHDRKQCFTPVLSDVRRIEQQQQQQQQQQPVDNVNHALQARTAQMTAVTTSASCNGNAASPASTPGGRRRGPPPVPPPRTVTARAPRAPSPPPPAPAEPPAVPAPAAPRLSKPFQLNLQALPPPPAAALSSPNGWTAIEASSSDSDGCITPRPSRAVPLPFDRRAKSTATTPTSSRPPLVTYKSVDTRLDVLDVCPQSEPVKRKVYAGSQTLDRLSKKLEHTEIMPRTPVQDAADEEDARRKAMLMETLQQLKHSLETQSASLQVQA</sequence>
<feature type="compositionally biased region" description="Low complexity" evidence="1">
    <location>
        <begin position="819"/>
        <end position="829"/>
    </location>
</feature>
<proteinExistence type="predicted"/>
<feature type="region of interest" description="Disordered" evidence="1">
    <location>
        <begin position="698"/>
        <end position="741"/>
    </location>
</feature>
<feature type="compositionally biased region" description="Basic and acidic residues" evidence="1">
    <location>
        <begin position="730"/>
        <end position="741"/>
    </location>
</feature>
<feature type="compositionally biased region" description="Polar residues" evidence="1">
    <location>
        <begin position="85"/>
        <end position="104"/>
    </location>
</feature>
<evidence type="ECO:0000313" key="3">
    <source>
        <dbReference type="RefSeq" id="XP_052128457.1"/>
    </source>
</evidence>
<accession>A0A9C6XRI3</accession>
<feature type="region of interest" description="Disordered" evidence="1">
    <location>
        <begin position="543"/>
        <end position="574"/>
    </location>
</feature>
<reference evidence="3" key="1">
    <citation type="submission" date="2025-08" db="UniProtKB">
        <authorList>
            <consortium name="RefSeq"/>
        </authorList>
    </citation>
    <scope>IDENTIFICATION</scope>
    <source>
        <tissue evidence="3">Whole organism</tissue>
    </source>
</reference>
<feature type="region of interest" description="Disordered" evidence="1">
    <location>
        <begin position="237"/>
        <end position="520"/>
    </location>
</feature>
<evidence type="ECO:0000256" key="1">
    <source>
        <dbReference type="SAM" id="MobiDB-lite"/>
    </source>
</evidence>
<feature type="region of interest" description="Disordered" evidence="1">
    <location>
        <begin position="601"/>
        <end position="676"/>
    </location>
</feature>
<feature type="compositionally biased region" description="Low complexity" evidence="1">
    <location>
        <begin position="495"/>
        <end position="504"/>
    </location>
</feature>
<feature type="compositionally biased region" description="Polar residues" evidence="1">
    <location>
        <begin position="63"/>
        <end position="75"/>
    </location>
</feature>
<feature type="compositionally biased region" description="Basic and acidic residues" evidence="1">
    <location>
        <begin position="830"/>
        <end position="843"/>
    </location>
</feature>
<feature type="compositionally biased region" description="Low complexity" evidence="1">
    <location>
        <begin position="1021"/>
        <end position="1032"/>
    </location>
</feature>
<dbReference type="KEGG" id="foc:113215101"/>
<protein>
    <submittedName>
        <fullName evidence="3">Serine/arginine repetitive matrix protein 1</fullName>
    </submittedName>
</protein>
<dbReference type="GeneID" id="113215101"/>
<dbReference type="RefSeq" id="XP_052128457.1">
    <property type="nucleotide sequence ID" value="XM_052272497.1"/>
</dbReference>
<keyword evidence="2" id="KW-1185">Reference proteome</keyword>
<feature type="compositionally biased region" description="Acidic residues" evidence="1">
    <location>
        <begin position="545"/>
        <end position="574"/>
    </location>
</feature>
<dbReference type="AlphaFoldDB" id="A0A9C6XRI3"/>
<dbReference type="OrthoDB" id="6367309at2759"/>
<dbReference type="Proteomes" id="UP000504606">
    <property type="component" value="Unplaced"/>
</dbReference>
<evidence type="ECO:0000313" key="2">
    <source>
        <dbReference type="Proteomes" id="UP000504606"/>
    </source>
</evidence>
<feature type="compositionally biased region" description="Pro residues" evidence="1">
    <location>
        <begin position="942"/>
        <end position="960"/>
    </location>
</feature>
<feature type="compositionally biased region" description="Polar residues" evidence="1">
    <location>
        <begin position="505"/>
        <end position="516"/>
    </location>
</feature>
<name>A0A9C6XRI3_FRAOC</name>
<feature type="region of interest" description="Disordered" evidence="1">
    <location>
        <begin position="1"/>
        <end position="104"/>
    </location>
</feature>
<feature type="compositionally biased region" description="Polar residues" evidence="1">
    <location>
        <begin position="903"/>
        <end position="912"/>
    </location>
</feature>
<feature type="compositionally biased region" description="Low complexity" evidence="1">
    <location>
        <begin position="260"/>
        <end position="272"/>
    </location>
</feature>
<dbReference type="SUPFAM" id="SSF81995">
    <property type="entry name" value="beta-sandwich domain of Sec23/24"/>
    <property type="match status" value="1"/>
</dbReference>
<feature type="compositionally biased region" description="Low complexity" evidence="1">
    <location>
        <begin position="355"/>
        <end position="378"/>
    </location>
</feature>
<feature type="region of interest" description="Disordered" evidence="1">
    <location>
        <begin position="903"/>
        <end position="1034"/>
    </location>
</feature>
<feature type="region of interest" description="Disordered" evidence="1">
    <location>
        <begin position="810"/>
        <end position="851"/>
    </location>
</feature>
<feature type="region of interest" description="Disordered" evidence="1">
    <location>
        <begin position="170"/>
        <end position="201"/>
    </location>
</feature>
<feature type="compositionally biased region" description="Pro residues" evidence="1">
    <location>
        <begin position="659"/>
        <end position="670"/>
    </location>
</feature>
<organism evidence="2 3">
    <name type="scientific">Frankliniella occidentalis</name>
    <name type="common">Western flower thrips</name>
    <name type="synonym">Euthrips occidentalis</name>
    <dbReference type="NCBI Taxonomy" id="133901"/>
    <lineage>
        <taxon>Eukaryota</taxon>
        <taxon>Metazoa</taxon>
        <taxon>Ecdysozoa</taxon>
        <taxon>Arthropoda</taxon>
        <taxon>Hexapoda</taxon>
        <taxon>Insecta</taxon>
        <taxon>Pterygota</taxon>
        <taxon>Neoptera</taxon>
        <taxon>Paraneoptera</taxon>
        <taxon>Thysanoptera</taxon>
        <taxon>Terebrantia</taxon>
        <taxon>Thripoidea</taxon>
        <taxon>Thripidae</taxon>
        <taxon>Frankliniella</taxon>
    </lineage>
</organism>
<feature type="compositionally biased region" description="Low complexity" evidence="1">
    <location>
        <begin position="447"/>
        <end position="477"/>
    </location>
</feature>
<gene>
    <name evidence="3" type="primary">LOC113215101</name>
</gene>